<dbReference type="AlphaFoldDB" id="A0A8G1A225"/>
<dbReference type="PANTHER" id="PTHR43393:SF3">
    <property type="entry name" value="LYSINE DECARBOXYLASE-LIKE PROTEIN"/>
    <property type="match status" value="1"/>
</dbReference>
<dbReference type="RefSeq" id="WP_220682727.1">
    <property type="nucleotide sequence ID" value="NZ_CP037968.1"/>
</dbReference>
<dbReference type="KEGG" id="mfk:E2N92_05700"/>
<protein>
    <submittedName>
        <fullName evidence="1">TIGR00725 family protein</fullName>
    </submittedName>
</protein>
<dbReference type="InterPro" id="IPR005268">
    <property type="entry name" value="CHP00725"/>
</dbReference>
<dbReference type="Gene3D" id="3.40.50.450">
    <property type="match status" value="1"/>
</dbReference>
<dbReference type="GO" id="GO:0005829">
    <property type="term" value="C:cytosol"/>
    <property type="evidence" value="ECO:0007669"/>
    <property type="project" value="TreeGrafter"/>
</dbReference>
<dbReference type="SUPFAM" id="SSF102405">
    <property type="entry name" value="MCP/YpsA-like"/>
    <property type="match status" value="1"/>
</dbReference>
<evidence type="ECO:0000313" key="2">
    <source>
        <dbReference type="Proteomes" id="UP000826709"/>
    </source>
</evidence>
<dbReference type="Pfam" id="PF18306">
    <property type="entry name" value="LDcluster4"/>
    <property type="match status" value="1"/>
</dbReference>
<evidence type="ECO:0000313" key="1">
    <source>
        <dbReference type="EMBL" id="QYZ78954.1"/>
    </source>
</evidence>
<sequence length="148" mass="14666">MQIAVIGAGNASSQEAESAETVGYLLAQNGAVVVCGGLGGVMEAACRGAKEGGGTTVGIISGTSGENPYVDIVVRSGLGHARNTLVVGSADAVVAVGGAYGTLSEIAFALTMKKAVFGVGTWEIDGVVPCLTPEEAVLMAVRAARPSR</sequence>
<reference evidence="1" key="2">
    <citation type="submission" date="2019-03" db="EMBL/GenBank/DDBJ databases">
        <authorList>
            <person name="Chen S.-C."/>
            <person name="Wu S.-Y."/>
            <person name="Lai M.-C."/>
        </authorList>
    </citation>
    <scope>NUCLEOTIDE SEQUENCE</scope>
    <source>
        <strain evidence="1">ML15</strain>
    </source>
</reference>
<reference evidence="1" key="1">
    <citation type="journal article" date="2005" name="Int. J. Syst. Evol. Microbiol.">
        <title>Methanofollis formosanus sp. nov., isolated from a fish pond.</title>
        <authorList>
            <person name="Wu S.Y."/>
            <person name="Chen S.C."/>
            <person name="Lai M.C."/>
        </authorList>
    </citation>
    <scope>NUCLEOTIDE SEQUENCE</scope>
    <source>
        <strain evidence="1">ML15</strain>
    </source>
</reference>
<dbReference type="InterPro" id="IPR052341">
    <property type="entry name" value="LOG_family_nucleotidases"/>
</dbReference>
<dbReference type="PANTHER" id="PTHR43393">
    <property type="entry name" value="CYTOKININ RIBOSIDE 5'-MONOPHOSPHATE PHOSPHORIBOHYDROLASE"/>
    <property type="match status" value="1"/>
</dbReference>
<dbReference type="OrthoDB" id="9570at2157"/>
<name>A0A8G1A225_9EURY</name>
<keyword evidence="2" id="KW-1185">Reference proteome</keyword>
<dbReference type="EMBL" id="CP037968">
    <property type="protein sequence ID" value="QYZ78954.1"/>
    <property type="molecule type" value="Genomic_DNA"/>
</dbReference>
<dbReference type="NCBIfam" id="TIGR00725">
    <property type="entry name" value="TIGR00725 family protein"/>
    <property type="match status" value="1"/>
</dbReference>
<organism evidence="1 2">
    <name type="scientific">Methanofollis formosanus</name>
    <dbReference type="NCBI Taxonomy" id="299308"/>
    <lineage>
        <taxon>Archaea</taxon>
        <taxon>Methanobacteriati</taxon>
        <taxon>Methanobacteriota</taxon>
        <taxon>Stenosarchaea group</taxon>
        <taxon>Methanomicrobia</taxon>
        <taxon>Methanomicrobiales</taxon>
        <taxon>Methanomicrobiaceae</taxon>
        <taxon>Methanofollis</taxon>
    </lineage>
</organism>
<gene>
    <name evidence="1" type="ORF">E2N92_05700</name>
</gene>
<dbReference type="Proteomes" id="UP000826709">
    <property type="component" value="Chromosome"/>
</dbReference>
<proteinExistence type="predicted"/>
<dbReference type="InterPro" id="IPR041164">
    <property type="entry name" value="LDcluster4"/>
</dbReference>
<accession>A0A8G1A225</accession>